<evidence type="ECO:0000256" key="5">
    <source>
        <dbReference type="ARBA" id="ARBA00022840"/>
    </source>
</evidence>
<keyword evidence="3 6" id="KW-0547">Nucleotide-binding</keyword>
<dbReference type="Gene3D" id="3.30.470.20">
    <property type="entry name" value="ATP-grasp fold, B domain"/>
    <property type="match status" value="1"/>
</dbReference>
<dbReference type="UniPathway" id="UPA00074">
    <property type="reaction ID" value="UER00131"/>
</dbReference>
<dbReference type="EMBL" id="QNVH01000023">
    <property type="protein sequence ID" value="TDA39051.1"/>
    <property type="molecule type" value="Genomic_DNA"/>
</dbReference>
<dbReference type="GO" id="GO:0005737">
    <property type="term" value="C:cytoplasm"/>
    <property type="evidence" value="ECO:0007669"/>
    <property type="project" value="TreeGrafter"/>
</dbReference>
<dbReference type="InterPro" id="IPR018236">
    <property type="entry name" value="SAICAR_synthetase_CS"/>
</dbReference>
<evidence type="ECO:0000313" key="8">
    <source>
        <dbReference type="EMBL" id="TDA39051.1"/>
    </source>
</evidence>
<dbReference type="GO" id="GO:0004639">
    <property type="term" value="F:phosphoribosylaminoimidazolesuccinocarboxamide synthase activity"/>
    <property type="evidence" value="ECO:0007669"/>
    <property type="project" value="UniProtKB-UniRule"/>
</dbReference>
<dbReference type="InterPro" id="IPR028923">
    <property type="entry name" value="SAICAR_synt/ADE2_N"/>
</dbReference>
<dbReference type="HAMAP" id="MF_00137">
    <property type="entry name" value="SAICAR_synth"/>
    <property type="match status" value="1"/>
</dbReference>
<keyword evidence="2 6" id="KW-0436">Ligase</keyword>
<comment type="caution">
    <text evidence="8">The sequence shown here is derived from an EMBL/GenBank/DDBJ whole genome shotgun (WGS) entry which is preliminary data.</text>
</comment>
<sequence length="308" mass="35272">MEVVDPLTGDLVEVVGFSDLRIGKLRRGKVRDVYDLGDELLIYHTDRVSAFDVVLPTLIPHKGEYLQRLSVYWMEKSRKVFPNHLIAVADSRTIRVRKAKRIDIEWVVRKYLYGSLWREYSEGKRELYGIKLPSGLRKAEELPSPIVTPTTKVDKGHDQAITKREALERGLLDNETWDALEDASIKLYEFYEREAKAKGLIIPDFKLEFGWVGGELIQIDEPPTHDSARIWASSYYRVGESQEDHCLDKEFLRECLRRMGFHGEGEAPILPPVVVGEVEKRCIGAYRVLAEGEKIEALGLLSVDAIFK</sequence>
<reference evidence="8 9" key="1">
    <citation type="journal article" date="2019" name="Nat. Microbiol.">
        <title>Expanding anaerobic alkane metabolism in the domain of Archaea.</title>
        <authorList>
            <person name="Wang Y."/>
            <person name="Wegener G."/>
            <person name="Hou J."/>
            <person name="Wang F."/>
            <person name="Xiao X."/>
        </authorList>
    </citation>
    <scope>NUCLEOTIDE SEQUENCE [LARGE SCALE GENOMIC DNA]</scope>
    <source>
        <strain evidence="8">WYZ-LMO10</strain>
    </source>
</reference>
<evidence type="ECO:0000256" key="4">
    <source>
        <dbReference type="ARBA" id="ARBA00022755"/>
    </source>
</evidence>
<dbReference type="GO" id="GO:0006189">
    <property type="term" value="P:'de novo' IMP biosynthetic process"/>
    <property type="evidence" value="ECO:0007669"/>
    <property type="project" value="UniProtKB-UniRule"/>
</dbReference>
<keyword evidence="5 6" id="KW-0067">ATP-binding</keyword>
<evidence type="ECO:0000256" key="6">
    <source>
        <dbReference type="HAMAP-Rule" id="MF_00137"/>
    </source>
</evidence>
<dbReference type="PANTHER" id="PTHR43700:SF1">
    <property type="entry name" value="PHOSPHORIBOSYLAMINOIMIDAZOLE-SUCCINOCARBOXAMIDE SYNTHASE"/>
    <property type="match status" value="1"/>
</dbReference>
<keyword evidence="4 6" id="KW-0658">Purine biosynthesis</keyword>
<organism evidence="8 9">
    <name type="scientific">Thermoproteota archaeon</name>
    <dbReference type="NCBI Taxonomy" id="2056631"/>
    <lineage>
        <taxon>Archaea</taxon>
        <taxon>Thermoproteota</taxon>
    </lineage>
</organism>
<gene>
    <name evidence="6" type="primary">purC</name>
    <name evidence="8" type="ORF">DSO08_03175</name>
</gene>
<dbReference type="GO" id="GO:0005524">
    <property type="term" value="F:ATP binding"/>
    <property type="evidence" value="ECO:0007669"/>
    <property type="project" value="UniProtKB-KW"/>
</dbReference>
<evidence type="ECO:0000313" key="9">
    <source>
        <dbReference type="Proteomes" id="UP000315399"/>
    </source>
</evidence>
<comment type="similarity">
    <text evidence="6">Belongs to the SAICAR synthetase family.</text>
</comment>
<dbReference type="SUPFAM" id="SSF56104">
    <property type="entry name" value="SAICAR synthase-like"/>
    <property type="match status" value="1"/>
</dbReference>
<dbReference type="AlphaFoldDB" id="A0A523BDM6"/>
<dbReference type="CDD" id="cd01414">
    <property type="entry name" value="SAICAR_synt_Sc"/>
    <property type="match status" value="1"/>
</dbReference>
<name>A0A523BDM6_9CREN</name>
<evidence type="ECO:0000259" key="7">
    <source>
        <dbReference type="Pfam" id="PF01259"/>
    </source>
</evidence>
<protein>
    <recommendedName>
        <fullName evidence="6">Phosphoribosylaminoimidazole-succinocarboxamide synthase</fullName>
        <ecNumber evidence="6">6.3.2.6</ecNumber>
    </recommendedName>
    <alternativeName>
        <fullName evidence="6">SAICAR synthetase</fullName>
    </alternativeName>
</protein>
<comment type="pathway">
    <text evidence="1 6">Purine metabolism; IMP biosynthesis via de novo pathway; 5-amino-1-(5-phospho-D-ribosyl)imidazole-4-carboxamide from 5-amino-1-(5-phospho-D-ribosyl)imidazole-4-carboxylate: step 1/2.</text>
</comment>
<dbReference type="PROSITE" id="PS01058">
    <property type="entry name" value="SAICAR_SYNTHETASE_2"/>
    <property type="match status" value="1"/>
</dbReference>
<evidence type="ECO:0000256" key="3">
    <source>
        <dbReference type="ARBA" id="ARBA00022741"/>
    </source>
</evidence>
<feature type="domain" description="SAICAR synthetase/ADE2 N-terminal" evidence="7">
    <location>
        <begin position="25"/>
        <end position="258"/>
    </location>
</feature>
<dbReference type="PANTHER" id="PTHR43700">
    <property type="entry name" value="PHOSPHORIBOSYLAMINOIMIDAZOLE-SUCCINOCARBOXAMIDE SYNTHASE"/>
    <property type="match status" value="1"/>
</dbReference>
<dbReference type="EC" id="6.3.2.6" evidence="6"/>
<dbReference type="Pfam" id="PF01259">
    <property type="entry name" value="SAICAR_synt"/>
    <property type="match status" value="1"/>
</dbReference>
<dbReference type="Gene3D" id="3.30.200.20">
    <property type="entry name" value="Phosphorylase Kinase, domain 1"/>
    <property type="match status" value="1"/>
</dbReference>
<proteinExistence type="inferred from homology"/>
<dbReference type="Proteomes" id="UP000315399">
    <property type="component" value="Unassembled WGS sequence"/>
</dbReference>
<accession>A0A523BDM6</accession>
<evidence type="ECO:0000256" key="1">
    <source>
        <dbReference type="ARBA" id="ARBA00004672"/>
    </source>
</evidence>
<comment type="catalytic activity">
    <reaction evidence="6">
        <text>5-amino-1-(5-phospho-D-ribosyl)imidazole-4-carboxylate + L-aspartate + ATP = (2S)-2-[5-amino-1-(5-phospho-beta-D-ribosyl)imidazole-4-carboxamido]succinate + ADP + phosphate + 2 H(+)</text>
        <dbReference type="Rhea" id="RHEA:22628"/>
        <dbReference type="ChEBI" id="CHEBI:15378"/>
        <dbReference type="ChEBI" id="CHEBI:29991"/>
        <dbReference type="ChEBI" id="CHEBI:30616"/>
        <dbReference type="ChEBI" id="CHEBI:43474"/>
        <dbReference type="ChEBI" id="CHEBI:58443"/>
        <dbReference type="ChEBI" id="CHEBI:77657"/>
        <dbReference type="ChEBI" id="CHEBI:456216"/>
        <dbReference type="EC" id="6.3.2.6"/>
    </reaction>
</comment>
<evidence type="ECO:0000256" key="2">
    <source>
        <dbReference type="ARBA" id="ARBA00022598"/>
    </source>
</evidence>